<feature type="compositionally biased region" description="Low complexity" evidence="1">
    <location>
        <begin position="447"/>
        <end position="462"/>
    </location>
</feature>
<dbReference type="Pfam" id="PF16045">
    <property type="entry name" value="LisH_2"/>
    <property type="match status" value="1"/>
</dbReference>
<dbReference type="STRING" id="5762.D2VHP5"/>
<dbReference type="VEuPathDB" id="AmoebaDB:NAEGRDRAFT_68399"/>
<keyword evidence="3" id="KW-1185">Reference proteome</keyword>
<feature type="compositionally biased region" description="Low complexity" evidence="1">
    <location>
        <begin position="79"/>
        <end position="92"/>
    </location>
</feature>
<feature type="region of interest" description="Disordered" evidence="1">
    <location>
        <begin position="513"/>
        <end position="693"/>
    </location>
</feature>
<proteinExistence type="predicted"/>
<gene>
    <name evidence="2" type="ORF">NAEGRDRAFT_68399</name>
</gene>
<dbReference type="PANTHER" id="PTHR39063:SF1">
    <property type="entry name" value="OFD1 CENTRIOLE AND CENTRIOLAR SATELLITE PROTEIN"/>
    <property type="match status" value="1"/>
</dbReference>
<dbReference type="EMBL" id="GG738872">
    <property type="protein sequence ID" value="EFC43627.1"/>
    <property type="molecule type" value="Genomic_DNA"/>
</dbReference>
<dbReference type="GO" id="GO:0036064">
    <property type="term" value="C:ciliary basal body"/>
    <property type="evidence" value="ECO:0007669"/>
    <property type="project" value="TreeGrafter"/>
</dbReference>
<dbReference type="InParanoid" id="D2VHP5"/>
<dbReference type="GO" id="GO:0005576">
    <property type="term" value="C:extracellular region"/>
    <property type="evidence" value="ECO:0007669"/>
    <property type="project" value="GOC"/>
</dbReference>
<dbReference type="PROSITE" id="PS50896">
    <property type="entry name" value="LISH"/>
    <property type="match status" value="1"/>
</dbReference>
<dbReference type="OrthoDB" id="206339at2759"/>
<dbReference type="AlphaFoldDB" id="D2VHP5"/>
<feature type="compositionally biased region" description="Basic and acidic residues" evidence="1">
    <location>
        <begin position="587"/>
        <end position="603"/>
    </location>
</feature>
<feature type="region of interest" description="Disordered" evidence="1">
    <location>
        <begin position="347"/>
        <end position="499"/>
    </location>
</feature>
<evidence type="ECO:0000313" key="3">
    <source>
        <dbReference type="Proteomes" id="UP000006671"/>
    </source>
</evidence>
<dbReference type="RefSeq" id="XP_002676371.1">
    <property type="nucleotide sequence ID" value="XM_002676325.1"/>
</dbReference>
<feature type="compositionally biased region" description="Polar residues" evidence="1">
    <location>
        <begin position="1"/>
        <end position="23"/>
    </location>
</feature>
<feature type="region of interest" description="Disordered" evidence="1">
    <location>
        <begin position="79"/>
        <end position="101"/>
    </location>
</feature>
<evidence type="ECO:0000313" key="2">
    <source>
        <dbReference type="EMBL" id="EFC43627.1"/>
    </source>
</evidence>
<feature type="compositionally biased region" description="Acidic residues" evidence="1">
    <location>
        <begin position="673"/>
        <end position="684"/>
    </location>
</feature>
<feature type="compositionally biased region" description="Polar residues" evidence="1">
    <location>
        <begin position="402"/>
        <end position="446"/>
    </location>
</feature>
<feature type="compositionally biased region" description="Basic and acidic residues" evidence="1">
    <location>
        <begin position="628"/>
        <end position="659"/>
    </location>
</feature>
<organism evidence="3">
    <name type="scientific">Naegleria gruberi</name>
    <name type="common">Amoeba</name>
    <dbReference type="NCBI Taxonomy" id="5762"/>
    <lineage>
        <taxon>Eukaryota</taxon>
        <taxon>Discoba</taxon>
        <taxon>Heterolobosea</taxon>
        <taxon>Tetramitia</taxon>
        <taxon>Eutetramitia</taxon>
        <taxon>Vahlkampfiidae</taxon>
        <taxon>Naegleria</taxon>
    </lineage>
</organism>
<sequence>MPYSPRSDSITHTKSMPSLSQPYEYQHHGTDYDAAMNVVDDYEYHPSEDYEAVVRKTKKSSSSSRREFQNYDGSYSPALSYSSVSSGRSSNSGRRKDVLEELSEEDMRRKMYKKYKDKGVIGLLKTQLRSVIYDDLTKRAPAKEPNISVFGSRSEIQRACDGIVLDHLKKNGYSFTTSIFTSEANIKEVPKNSEYDVYHLIGLKMYNLDVVKDTDSHELLDYDPNNQLTKLLSEMVSGGELKKTSFSDIGSKGSMPEISYPSSLRDDNLYAKLSDYPEISIHEKLNEIDKLGYSFSKDFGDLKESKQPSPSLGQPTKEKTNDFFESLGLGSFSNNYMMEDIKPSSYYGLPNPERQTTSTNNNYSSSINSFNTRGDDYQSTTNLPPISSSISGIPSTKSPTSRNSPPKKTLDEPSTFTTSYKPISPKNYQYDTKPSTTSSIDFTQHHPTQQIKAPQQQQPVEEQTTRFIGSTSPSITSTNNPPPTIEVSTPSTFSSSSVFDMKNNNYETERIVEKQPEPIYQKPPSPKKTIIVEQPPQPTTIVEQPTTQFVREVEKKIESPPRQTTIIKEEPPARIENNPIPEQKPSSIEEYKRMLQQQRESDSRASTVTTSSSNYESEQNDEQATEEEEHHQQEEYHHDDSFNHHNDDHLHAHNDHHSDGWNISDASISGGGFDDDDLDVEDDLFGQKDYDDF</sequence>
<name>D2VHP5_NAEGR</name>
<feature type="compositionally biased region" description="Polar residues" evidence="1">
    <location>
        <begin position="539"/>
        <end position="549"/>
    </location>
</feature>
<dbReference type="InterPro" id="IPR006594">
    <property type="entry name" value="LisH"/>
</dbReference>
<feature type="region of interest" description="Disordered" evidence="1">
    <location>
        <begin position="1"/>
        <end position="28"/>
    </location>
</feature>
<accession>D2VHP5</accession>
<reference evidence="2 3" key="1">
    <citation type="journal article" date="2010" name="Cell">
        <title>The genome of Naegleria gruberi illuminates early eukaryotic versatility.</title>
        <authorList>
            <person name="Fritz-Laylin L.K."/>
            <person name="Prochnik S.E."/>
            <person name="Ginger M.L."/>
            <person name="Dacks J.B."/>
            <person name="Carpenter M.L."/>
            <person name="Field M.C."/>
            <person name="Kuo A."/>
            <person name="Paredez A."/>
            <person name="Chapman J."/>
            <person name="Pham J."/>
            <person name="Shu S."/>
            <person name="Neupane R."/>
            <person name="Cipriano M."/>
            <person name="Mancuso J."/>
            <person name="Tu H."/>
            <person name="Salamov A."/>
            <person name="Lindquist E."/>
            <person name="Shapiro H."/>
            <person name="Lucas S."/>
            <person name="Grigoriev I.V."/>
            <person name="Cande W.Z."/>
            <person name="Fulton C."/>
            <person name="Rokhsar D.S."/>
            <person name="Dawson S.C."/>
        </authorList>
    </citation>
    <scope>NUCLEOTIDE SEQUENCE [LARGE SCALE GENOMIC DNA]</scope>
    <source>
        <strain evidence="2 3">NEG-M</strain>
    </source>
</reference>
<dbReference type="GO" id="GO:0060287">
    <property type="term" value="P:epithelial cilium movement involved in determination of left/right asymmetry"/>
    <property type="evidence" value="ECO:0007669"/>
    <property type="project" value="TreeGrafter"/>
</dbReference>
<feature type="compositionally biased region" description="Low complexity" evidence="1">
    <location>
        <begin position="384"/>
        <end position="401"/>
    </location>
</feature>
<feature type="compositionally biased region" description="Low complexity" evidence="1">
    <location>
        <begin position="356"/>
        <end position="372"/>
    </location>
</feature>
<feature type="compositionally biased region" description="Low complexity" evidence="1">
    <location>
        <begin position="470"/>
        <end position="499"/>
    </location>
</feature>
<dbReference type="InterPro" id="IPR055289">
    <property type="entry name" value="OFD1"/>
</dbReference>
<feature type="compositionally biased region" description="Acidic residues" evidence="1">
    <location>
        <begin position="618"/>
        <end position="627"/>
    </location>
</feature>
<evidence type="ECO:0000256" key="1">
    <source>
        <dbReference type="SAM" id="MobiDB-lite"/>
    </source>
</evidence>
<dbReference type="GeneID" id="8863340"/>
<dbReference type="Proteomes" id="UP000006671">
    <property type="component" value="Unassembled WGS sequence"/>
</dbReference>
<dbReference type="KEGG" id="ngr:NAEGRDRAFT_68399"/>
<dbReference type="PANTHER" id="PTHR39063">
    <property type="entry name" value="ORAL-FACIAL-DIGITAL SYNDROME 1 PROTEIN HOMOLOG"/>
    <property type="match status" value="1"/>
</dbReference>
<feature type="compositionally biased region" description="Polar residues" evidence="1">
    <location>
        <begin position="604"/>
        <end position="615"/>
    </location>
</feature>
<protein>
    <submittedName>
        <fullName evidence="2">Predicted protein</fullName>
    </submittedName>
</protein>